<keyword evidence="2" id="KW-1133">Transmembrane helix</keyword>
<dbReference type="Proteomes" id="UP001632038">
    <property type="component" value="Unassembled WGS sequence"/>
</dbReference>
<protein>
    <submittedName>
        <fullName evidence="3">Uncharacterized protein</fullName>
    </submittedName>
</protein>
<comment type="caution">
    <text evidence="3">The sequence shown here is derived from an EMBL/GenBank/DDBJ whole genome shotgun (WGS) entry which is preliminary data.</text>
</comment>
<dbReference type="PANTHER" id="PTHR33919:SF7">
    <property type="entry name" value="PROTEIN, PUTATIVE-RELATED"/>
    <property type="match status" value="1"/>
</dbReference>
<feature type="transmembrane region" description="Helical" evidence="2">
    <location>
        <begin position="76"/>
        <end position="95"/>
    </location>
</feature>
<evidence type="ECO:0000256" key="1">
    <source>
        <dbReference type="SAM" id="MobiDB-lite"/>
    </source>
</evidence>
<dbReference type="EMBL" id="JAVIJP010000054">
    <property type="protein sequence ID" value="KAL3623926.1"/>
    <property type="molecule type" value="Genomic_DNA"/>
</dbReference>
<dbReference type="AlphaFoldDB" id="A0ABD3C3F2"/>
<evidence type="ECO:0000256" key="2">
    <source>
        <dbReference type="SAM" id="Phobius"/>
    </source>
</evidence>
<accession>A0ABD3C3F2</accession>
<organism evidence="3 4">
    <name type="scientific">Castilleja foliolosa</name>
    <dbReference type="NCBI Taxonomy" id="1961234"/>
    <lineage>
        <taxon>Eukaryota</taxon>
        <taxon>Viridiplantae</taxon>
        <taxon>Streptophyta</taxon>
        <taxon>Embryophyta</taxon>
        <taxon>Tracheophyta</taxon>
        <taxon>Spermatophyta</taxon>
        <taxon>Magnoliopsida</taxon>
        <taxon>eudicotyledons</taxon>
        <taxon>Gunneridae</taxon>
        <taxon>Pentapetalae</taxon>
        <taxon>asterids</taxon>
        <taxon>lamiids</taxon>
        <taxon>Lamiales</taxon>
        <taxon>Orobanchaceae</taxon>
        <taxon>Pedicularideae</taxon>
        <taxon>Castillejinae</taxon>
        <taxon>Castilleja</taxon>
    </lineage>
</organism>
<dbReference type="PANTHER" id="PTHR33919">
    <property type="entry name" value="OS09G0127700 PROTEIN"/>
    <property type="match status" value="1"/>
</dbReference>
<evidence type="ECO:0000313" key="4">
    <source>
        <dbReference type="Proteomes" id="UP001632038"/>
    </source>
</evidence>
<feature type="compositionally biased region" description="Polar residues" evidence="1">
    <location>
        <begin position="1"/>
        <end position="11"/>
    </location>
</feature>
<evidence type="ECO:0000313" key="3">
    <source>
        <dbReference type="EMBL" id="KAL3623926.1"/>
    </source>
</evidence>
<proteinExistence type="predicted"/>
<sequence length="125" mass="12746">MVAPRNVNQAKVQAPSPPGQSAMASGVAPPVSTPGNQVDGSKGGGGGYQGTPRTTSAAHHSSEVLHQRSKMPICPARMAVGGIAVAAVLGYLTLYSKKKPEATALDVARVSTGTATTENTRPRRN</sequence>
<keyword evidence="2" id="KW-0812">Transmembrane</keyword>
<name>A0ABD3C3F2_9LAMI</name>
<keyword evidence="2" id="KW-0472">Membrane</keyword>
<gene>
    <name evidence="3" type="ORF">CASFOL_032742</name>
</gene>
<feature type="region of interest" description="Disordered" evidence="1">
    <location>
        <begin position="1"/>
        <end position="68"/>
    </location>
</feature>
<keyword evidence="4" id="KW-1185">Reference proteome</keyword>
<reference evidence="4" key="1">
    <citation type="journal article" date="2024" name="IScience">
        <title>Strigolactones Initiate the Formation of Haustorium-like Structures in Castilleja.</title>
        <authorList>
            <person name="Buerger M."/>
            <person name="Peterson D."/>
            <person name="Chory J."/>
        </authorList>
    </citation>
    <scope>NUCLEOTIDE SEQUENCE [LARGE SCALE GENOMIC DNA]</scope>
</reference>